<organism evidence="1">
    <name type="scientific">Marinobacter nauticus</name>
    <name type="common">Marinobacter hydrocarbonoclasticus</name>
    <name type="synonym">Marinobacter aquaeolei</name>
    <dbReference type="NCBI Taxonomy" id="2743"/>
    <lineage>
        <taxon>Bacteria</taxon>
        <taxon>Pseudomonadati</taxon>
        <taxon>Pseudomonadota</taxon>
        <taxon>Gammaproteobacteria</taxon>
        <taxon>Pseudomonadales</taxon>
        <taxon>Marinobacteraceae</taxon>
        <taxon>Marinobacter</taxon>
    </lineage>
</organism>
<dbReference type="Pfam" id="PF07030">
    <property type="entry name" value="Phage_Mu_Gp36"/>
    <property type="match status" value="1"/>
</dbReference>
<dbReference type="EMBL" id="AP019537">
    <property type="protein sequence ID" value="BBJ05152.1"/>
    <property type="molecule type" value="Genomic_DNA"/>
</dbReference>
<sequence length="168" mass="18567">MPYISHAELADRPGARELAEQATPQHLQVVNFELMEATLLGDDRSAWSAEEIAVADEALSRIDQAVADAESLINGFLAKRGYVPLETVPGIVANWTRVIARYYLHKDRVGTDDKDPVLRDYRDALKLLQLTADGKFSLGFDDPVKASGADAPSFTKGKSVFRDNLEDY</sequence>
<accession>A0A455WH19</accession>
<dbReference type="AlphaFoldDB" id="A0A455WH19"/>
<protein>
    <recommendedName>
        <fullName evidence="2">DUF1320 domain-containing protein</fullName>
    </recommendedName>
</protein>
<name>A0A455WH19_MARNT</name>
<evidence type="ECO:0000313" key="1">
    <source>
        <dbReference type="EMBL" id="BBJ05152.1"/>
    </source>
</evidence>
<gene>
    <name evidence="1" type="ORF">YBY_30010</name>
</gene>
<reference evidence="1" key="1">
    <citation type="submission" date="2019-03" db="EMBL/GenBank/DDBJ databases">
        <title>Whole genome analysis of nitrate-reducing bacteria Marinobacter hydrocarbonoclasticus YB03.</title>
        <authorList>
            <person name="Azam A.H."/>
            <person name="Yuk S.R."/>
            <person name="Kamarisima K."/>
            <person name="Miyanaga K."/>
            <person name="Tanji Y."/>
        </authorList>
    </citation>
    <scope>NUCLEOTIDE SEQUENCE</scope>
    <source>
        <strain evidence="1">YB03</strain>
    </source>
</reference>
<evidence type="ECO:0008006" key="2">
    <source>
        <dbReference type="Google" id="ProtNLM"/>
    </source>
</evidence>
<proteinExistence type="predicted"/>
<dbReference type="InterPro" id="IPR009752">
    <property type="entry name" value="Phage_Mu_GpJ"/>
</dbReference>